<evidence type="ECO:0000313" key="1">
    <source>
        <dbReference type="EMBL" id="RNA35573.1"/>
    </source>
</evidence>
<protein>
    <submittedName>
        <fullName evidence="1">Uncharacterized protein</fullName>
    </submittedName>
</protein>
<dbReference type="EMBL" id="REGN01001311">
    <property type="protein sequence ID" value="RNA35573.1"/>
    <property type="molecule type" value="Genomic_DNA"/>
</dbReference>
<reference evidence="1 2" key="1">
    <citation type="journal article" date="2018" name="Sci. Rep.">
        <title>Genomic signatures of local adaptation to the degree of environmental predictability in rotifers.</title>
        <authorList>
            <person name="Franch-Gras L."/>
            <person name="Hahn C."/>
            <person name="Garcia-Roger E.M."/>
            <person name="Carmona M.J."/>
            <person name="Serra M."/>
            <person name="Gomez A."/>
        </authorList>
    </citation>
    <scope>NUCLEOTIDE SEQUENCE [LARGE SCALE GENOMIC DNA]</scope>
    <source>
        <strain evidence="1">HYR1</strain>
    </source>
</reference>
<accession>A0A3M7SIG6</accession>
<dbReference type="Proteomes" id="UP000276133">
    <property type="component" value="Unassembled WGS sequence"/>
</dbReference>
<name>A0A3M7SIG6_BRAPC</name>
<proteinExistence type="predicted"/>
<gene>
    <name evidence="1" type="ORF">BpHYR1_024016</name>
</gene>
<dbReference type="AlphaFoldDB" id="A0A3M7SIG6"/>
<comment type="caution">
    <text evidence="1">The sequence shown here is derived from an EMBL/GenBank/DDBJ whole genome shotgun (WGS) entry which is preliminary data.</text>
</comment>
<sequence length="323" mass="36472">MIEIYFLNRITKTKQKYKIPLIRHQTSFEIVVTLVLVFFDQQNNIVIGVDPLFLLINRLHIVQGDRLLDRLGTHQNPHILLNNPLEQNHIDHCHDQHKRDQHAQVLQTDSVAVHFKAVHNEAQYAEAKHHKAEYVGHTIGVDNARVALERVELEQFSGVQKNTVELHEQGDHSVADGYEVDHVIAEREQHNPVVDAHDPFAFQVAVGANVIEVVEKVAARERQHQIGVPSDRVEQVGEQFAVAGDQNVQEPKGAEDRVDEADLEVAVGPDGEGELAVARLHLLALLSYFEDGVVLLAPSPQHRLLVPLKRLDRQLVVLLFVDH</sequence>
<keyword evidence="2" id="KW-1185">Reference proteome</keyword>
<organism evidence="1 2">
    <name type="scientific">Brachionus plicatilis</name>
    <name type="common">Marine rotifer</name>
    <name type="synonym">Brachionus muelleri</name>
    <dbReference type="NCBI Taxonomy" id="10195"/>
    <lineage>
        <taxon>Eukaryota</taxon>
        <taxon>Metazoa</taxon>
        <taxon>Spiralia</taxon>
        <taxon>Gnathifera</taxon>
        <taxon>Rotifera</taxon>
        <taxon>Eurotatoria</taxon>
        <taxon>Monogononta</taxon>
        <taxon>Pseudotrocha</taxon>
        <taxon>Ploima</taxon>
        <taxon>Brachionidae</taxon>
        <taxon>Brachionus</taxon>
    </lineage>
</organism>
<evidence type="ECO:0000313" key="2">
    <source>
        <dbReference type="Proteomes" id="UP000276133"/>
    </source>
</evidence>